<evidence type="ECO:0000259" key="11">
    <source>
        <dbReference type="PROSITE" id="PS50881"/>
    </source>
</evidence>
<dbReference type="InterPro" id="IPR005324">
    <property type="entry name" value="Ribosomal_uS5_C"/>
</dbReference>
<dbReference type="InterPro" id="IPR018192">
    <property type="entry name" value="Ribosomal_uS5_N_CS"/>
</dbReference>
<comment type="similarity">
    <text evidence="1 8 9">Belongs to the universal ribosomal protein uS5 family.</text>
</comment>
<dbReference type="FunFam" id="3.30.160.20:FF:000001">
    <property type="entry name" value="30S ribosomal protein S5"/>
    <property type="match status" value="1"/>
</dbReference>
<reference evidence="12 13" key="1">
    <citation type="submission" date="2019-03" db="EMBL/GenBank/DDBJ databases">
        <title>Lake Tanganyika Metagenome-Assembled Genomes (MAGs).</title>
        <authorList>
            <person name="Tran P."/>
        </authorList>
    </citation>
    <scope>NUCLEOTIDE SEQUENCE [LARGE SCALE GENOMIC DNA]</scope>
    <source>
        <strain evidence="12">K_DeepCast_65m_m2_236</strain>
    </source>
</reference>
<dbReference type="EMBL" id="VGJX01000231">
    <property type="protein sequence ID" value="MBM3274489.1"/>
    <property type="molecule type" value="Genomic_DNA"/>
</dbReference>
<comment type="domain">
    <text evidence="8">The N-terminal domain interacts with the head of the 30S subunit; the C-terminal domain interacts with the body and contacts protein S4. The interaction surface between S4 and S5 is involved in control of translational fidelity.</text>
</comment>
<dbReference type="PANTHER" id="PTHR48277:SF1">
    <property type="entry name" value="MITOCHONDRIAL RIBOSOMAL PROTEIN S5"/>
    <property type="match status" value="1"/>
</dbReference>
<evidence type="ECO:0000256" key="6">
    <source>
        <dbReference type="ARBA" id="ARBA00035255"/>
    </source>
</evidence>
<dbReference type="InterPro" id="IPR000851">
    <property type="entry name" value="Ribosomal_uS5"/>
</dbReference>
<feature type="compositionally biased region" description="Basic and acidic residues" evidence="10">
    <location>
        <begin position="1"/>
        <end position="25"/>
    </location>
</feature>
<dbReference type="InterPro" id="IPR014721">
    <property type="entry name" value="Ribsml_uS5_D2-typ_fold_subgr"/>
</dbReference>
<keyword evidence="4 8" id="KW-0689">Ribosomal protein</keyword>
<dbReference type="Gene3D" id="3.30.160.20">
    <property type="match status" value="1"/>
</dbReference>
<dbReference type="InterPro" id="IPR005712">
    <property type="entry name" value="Ribosomal_uS5_bac-type"/>
</dbReference>
<feature type="domain" description="S5 DRBM" evidence="11">
    <location>
        <begin position="31"/>
        <end position="94"/>
    </location>
</feature>
<keyword evidence="2 8" id="KW-0699">rRNA-binding</keyword>
<comment type="function">
    <text evidence="8">Located at the back of the 30S subunit body where it stabilizes the conformation of the head with respect to the body.</text>
</comment>
<comment type="function">
    <text evidence="8">With S4 and S12 plays an important role in translational accuracy.</text>
</comment>
<comment type="caution">
    <text evidence="12">The sequence shown here is derived from an EMBL/GenBank/DDBJ whole genome shotgun (WGS) entry which is preliminary data.</text>
</comment>
<dbReference type="FunFam" id="3.30.230.10:FF:000002">
    <property type="entry name" value="30S ribosomal protein S5"/>
    <property type="match status" value="1"/>
</dbReference>
<evidence type="ECO:0000313" key="12">
    <source>
        <dbReference type="EMBL" id="MBM3274489.1"/>
    </source>
</evidence>
<dbReference type="GO" id="GO:0006412">
    <property type="term" value="P:translation"/>
    <property type="evidence" value="ECO:0007669"/>
    <property type="project" value="UniProtKB-UniRule"/>
</dbReference>
<evidence type="ECO:0000256" key="8">
    <source>
        <dbReference type="HAMAP-Rule" id="MF_01307"/>
    </source>
</evidence>
<organism evidence="12 13">
    <name type="scientific">Candidatus Tanganyikabacteria bacterium</name>
    <dbReference type="NCBI Taxonomy" id="2961651"/>
    <lineage>
        <taxon>Bacteria</taxon>
        <taxon>Bacillati</taxon>
        <taxon>Candidatus Sericytochromatia</taxon>
        <taxon>Candidatus Tanganyikabacteria</taxon>
    </lineage>
</organism>
<evidence type="ECO:0000313" key="13">
    <source>
        <dbReference type="Proteomes" id="UP000703893"/>
    </source>
</evidence>
<evidence type="ECO:0000256" key="1">
    <source>
        <dbReference type="ARBA" id="ARBA00008945"/>
    </source>
</evidence>
<dbReference type="GO" id="GO:0005737">
    <property type="term" value="C:cytoplasm"/>
    <property type="evidence" value="ECO:0007669"/>
    <property type="project" value="UniProtKB-ARBA"/>
</dbReference>
<dbReference type="SUPFAM" id="SSF54768">
    <property type="entry name" value="dsRNA-binding domain-like"/>
    <property type="match status" value="1"/>
</dbReference>
<keyword evidence="3 8" id="KW-0694">RNA-binding</keyword>
<dbReference type="GO" id="GO:0019843">
    <property type="term" value="F:rRNA binding"/>
    <property type="evidence" value="ECO:0007669"/>
    <property type="project" value="UniProtKB-UniRule"/>
</dbReference>
<sequence length="191" mass="20237">MDTRTQRGDTKGPRRDRGDRRRQEGEAESEWTEKVVQIRRVTKVVKGGKKLSFRAVVVVGNLKGNVGVGVGKAADVVSAIQKAAVDARKSLVTVHMLATSIPHLIIGEQGASRVLLKPASKGTGVIAGGSVRTVLELAGIKDILSKALGASSPLNNARATVDALQRLHRAEEVASMRGLAVTDLGVKIHNE</sequence>
<evidence type="ECO:0000256" key="3">
    <source>
        <dbReference type="ARBA" id="ARBA00022884"/>
    </source>
</evidence>
<evidence type="ECO:0000256" key="2">
    <source>
        <dbReference type="ARBA" id="ARBA00022730"/>
    </source>
</evidence>
<proteinExistence type="inferred from homology"/>
<dbReference type="InterPro" id="IPR013810">
    <property type="entry name" value="Ribosomal_uS5_N"/>
</dbReference>
<evidence type="ECO:0000256" key="7">
    <source>
        <dbReference type="ARBA" id="ARBA00062000"/>
    </source>
</evidence>
<dbReference type="InterPro" id="IPR020568">
    <property type="entry name" value="Ribosomal_Su5_D2-typ_SF"/>
</dbReference>
<dbReference type="GO" id="GO:0003735">
    <property type="term" value="F:structural constituent of ribosome"/>
    <property type="evidence" value="ECO:0007669"/>
    <property type="project" value="UniProtKB-UniRule"/>
</dbReference>
<keyword evidence="5 8" id="KW-0687">Ribonucleoprotein</keyword>
<comment type="subunit">
    <text evidence="7 8">Part of the 30S ribosomal subunit. Contacts proteins S4 and S8.</text>
</comment>
<dbReference type="GO" id="GO:0015935">
    <property type="term" value="C:small ribosomal subunit"/>
    <property type="evidence" value="ECO:0007669"/>
    <property type="project" value="InterPro"/>
</dbReference>
<evidence type="ECO:0000256" key="4">
    <source>
        <dbReference type="ARBA" id="ARBA00022980"/>
    </source>
</evidence>
<dbReference type="Pfam" id="PF03719">
    <property type="entry name" value="Ribosomal_S5_C"/>
    <property type="match status" value="1"/>
</dbReference>
<evidence type="ECO:0000256" key="5">
    <source>
        <dbReference type="ARBA" id="ARBA00023274"/>
    </source>
</evidence>
<accession>A0A938BMR6</accession>
<gene>
    <name evidence="8 12" type="primary">rpsE</name>
    <name evidence="12" type="ORF">FJZ00_05015</name>
</gene>
<evidence type="ECO:0000256" key="9">
    <source>
        <dbReference type="RuleBase" id="RU003823"/>
    </source>
</evidence>
<dbReference type="SUPFAM" id="SSF54211">
    <property type="entry name" value="Ribosomal protein S5 domain 2-like"/>
    <property type="match status" value="1"/>
</dbReference>
<dbReference type="Proteomes" id="UP000703893">
    <property type="component" value="Unassembled WGS sequence"/>
</dbReference>
<feature type="region of interest" description="Disordered" evidence="10">
    <location>
        <begin position="1"/>
        <end position="29"/>
    </location>
</feature>
<dbReference type="AlphaFoldDB" id="A0A938BMR6"/>
<dbReference type="NCBIfam" id="TIGR01021">
    <property type="entry name" value="rpsE_bact"/>
    <property type="match status" value="1"/>
</dbReference>
<dbReference type="PANTHER" id="PTHR48277">
    <property type="entry name" value="MITOCHONDRIAL RIBOSOMAL PROTEIN S5"/>
    <property type="match status" value="1"/>
</dbReference>
<name>A0A938BMR6_9BACT</name>
<protein>
    <recommendedName>
        <fullName evidence="6 8">Small ribosomal subunit protein uS5</fullName>
    </recommendedName>
</protein>
<dbReference type="Pfam" id="PF00333">
    <property type="entry name" value="Ribosomal_S5"/>
    <property type="match status" value="1"/>
</dbReference>
<dbReference type="GO" id="GO:0042254">
    <property type="term" value="P:ribosome biogenesis"/>
    <property type="evidence" value="ECO:0007669"/>
    <property type="project" value="UniProtKB-ARBA"/>
</dbReference>
<dbReference type="PROSITE" id="PS50881">
    <property type="entry name" value="S5_DSRBD"/>
    <property type="match status" value="1"/>
</dbReference>
<dbReference type="PROSITE" id="PS00585">
    <property type="entry name" value="RIBOSOMAL_S5"/>
    <property type="match status" value="1"/>
</dbReference>
<dbReference type="Gene3D" id="3.30.230.10">
    <property type="match status" value="1"/>
</dbReference>
<dbReference type="HAMAP" id="MF_01307_B">
    <property type="entry name" value="Ribosomal_uS5_B"/>
    <property type="match status" value="1"/>
</dbReference>
<evidence type="ECO:0000256" key="10">
    <source>
        <dbReference type="SAM" id="MobiDB-lite"/>
    </source>
</evidence>